<evidence type="ECO:0000256" key="1">
    <source>
        <dbReference type="ARBA" id="ARBA00022679"/>
    </source>
</evidence>
<dbReference type="Gene3D" id="3.40.630.10">
    <property type="entry name" value="Zn peptidases"/>
    <property type="match status" value="1"/>
</dbReference>
<dbReference type="AlphaFoldDB" id="A0A858REX8"/>
<proteinExistence type="predicted"/>
<dbReference type="InterPro" id="IPR040234">
    <property type="entry name" value="QC/QCL"/>
</dbReference>
<feature type="domain" description="Peptidase M28" evidence="3">
    <location>
        <begin position="111"/>
        <end position="310"/>
    </location>
</feature>
<sequence length="317" mass="34155">MKRTSLVLLLLLAIAAGAWFFIKKPAEPEAGGRVTFGKLPAGLAEQFSGEKALAQVRAIVDLGPRPPASEGYEKTLKYLEAEYSKLGWITKRQSFTRATPNGPVVFTNLLARHSSSSGDWNKSVPVVIGGHLDSKGMEAFHFVGANDGGSSTGVIMELARVLASDPASAAKVEFVLFDGEEAILTSITESDGLYGSKYYAQDISKRSTWPALGIVLDLVGDSTYDFYYNPEATASIAATVEKAAEASGLGLKRSLTSIIDDHVPLQHTGLPCLHLIGDFMNMPYWHQQGDTMEIIDAEALEKTGRTTLRFLATLEAP</sequence>
<dbReference type="KEGG" id="luo:HHL09_04685"/>
<dbReference type="Pfam" id="PF04389">
    <property type="entry name" value="Peptidase_M28"/>
    <property type="match status" value="1"/>
</dbReference>
<dbReference type="InterPro" id="IPR007484">
    <property type="entry name" value="Peptidase_M28"/>
</dbReference>
<dbReference type="Proteomes" id="UP000501812">
    <property type="component" value="Chromosome"/>
</dbReference>
<accession>A0A858REX8</accession>
<evidence type="ECO:0000259" key="3">
    <source>
        <dbReference type="Pfam" id="PF04389"/>
    </source>
</evidence>
<protein>
    <submittedName>
        <fullName evidence="4">Zn-dependent exopeptidase M28</fullName>
    </submittedName>
</protein>
<dbReference type="RefSeq" id="WP_169453319.1">
    <property type="nucleotide sequence ID" value="NZ_CP051774.1"/>
</dbReference>
<reference evidence="4 5" key="1">
    <citation type="submission" date="2020-04" db="EMBL/GenBank/DDBJ databases">
        <title>Luteolibacter sp. G-1-1-1 isolated from soil.</title>
        <authorList>
            <person name="Dahal R.H."/>
        </authorList>
    </citation>
    <scope>NUCLEOTIDE SEQUENCE [LARGE SCALE GENOMIC DNA]</scope>
    <source>
        <strain evidence="4 5">G-1-1-1</strain>
    </source>
</reference>
<dbReference type="PANTHER" id="PTHR12283">
    <property type="entry name" value="GLUTAMINYL-PEPTIDE CYCLOTRANSFERASE"/>
    <property type="match status" value="1"/>
</dbReference>
<name>A0A858REX8_9BACT</name>
<dbReference type="SUPFAM" id="SSF53187">
    <property type="entry name" value="Zn-dependent exopeptidases"/>
    <property type="match status" value="1"/>
</dbReference>
<organism evidence="4 5">
    <name type="scientific">Luteolibacter luteus</name>
    <dbReference type="NCBI Taxonomy" id="2728835"/>
    <lineage>
        <taxon>Bacteria</taxon>
        <taxon>Pseudomonadati</taxon>
        <taxon>Verrucomicrobiota</taxon>
        <taxon>Verrucomicrobiia</taxon>
        <taxon>Verrucomicrobiales</taxon>
        <taxon>Verrucomicrobiaceae</taxon>
        <taxon>Luteolibacter</taxon>
    </lineage>
</organism>
<gene>
    <name evidence="4" type="ORF">HHL09_04685</name>
</gene>
<evidence type="ECO:0000256" key="2">
    <source>
        <dbReference type="ARBA" id="ARBA00023315"/>
    </source>
</evidence>
<dbReference type="EMBL" id="CP051774">
    <property type="protein sequence ID" value="QJE95098.1"/>
    <property type="molecule type" value="Genomic_DNA"/>
</dbReference>
<keyword evidence="2" id="KW-0012">Acyltransferase</keyword>
<evidence type="ECO:0000313" key="5">
    <source>
        <dbReference type="Proteomes" id="UP000501812"/>
    </source>
</evidence>
<keyword evidence="1" id="KW-0808">Transferase</keyword>
<dbReference type="GO" id="GO:0016603">
    <property type="term" value="F:glutaminyl-peptide cyclotransferase activity"/>
    <property type="evidence" value="ECO:0007669"/>
    <property type="project" value="TreeGrafter"/>
</dbReference>
<evidence type="ECO:0000313" key="4">
    <source>
        <dbReference type="EMBL" id="QJE95098.1"/>
    </source>
</evidence>
<keyword evidence="5" id="KW-1185">Reference proteome</keyword>
<dbReference type="GO" id="GO:0008270">
    <property type="term" value="F:zinc ion binding"/>
    <property type="evidence" value="ECO:0007669"/>
    <property type="project" value="TreeGrafter"/>
</dbReference>
<dbReference type="PANTHER" id="PTHR12283:SF6">
    <property type="entry name" value="GLUTAMINYL-PEPTIDE CYCLOTRANSFERASE-RELATED"/>
    <property type="match status" value="1"/>
</dbReference>